<name>A0A0D6XAR1_THEFI</name>
<evidence type="ECO:0000313" key="1">
    <source>
        <dbReference type="EMBL" id="KIX84436.1"/>
    </source>
</evidence>
<dbReference type="GO" id="GO:0005829">
    <property type="term" value="C:cytosol"/>
    <property type="evidence" value="ECO:0007669"/>
    <property type="project" value="TreeGrafter"/>
</dbReference>
<dbReference type="CDD" id="cd00657">
    <property type="entry name" value="Ferritin_like"/>
    <property type="match status" value="1"/>
</dbReference>
<dbReference type="AlphaFoldDB" id="A0A0D6XAR1"/>
<dbReference type="PANTHER" id="PTHR30458:SF0">
    <property type="entry name" value="1,2-PHENYLACETYL-COA EPOXIDASE, SUBUNIT C"/>
    <property type="match status" value="1"/>
</dbReference>
<sequence>MTLTEEVLLERIRSGKLIEGPEYATERYLEGLKRTLIVSADTELISAPAYFRAAQDAPNINAYISATGIIQDELGHAHIAYRLLRDLGVDTDALVFERDPKDFKHPYAFDVPLETWTELVVANAFYDRAGFVLLGDVYRHTSYAPWKRALVKVDREENFHLRHGERWMEILAQDPDKKSELQRAVDWMFVLTLEWFGLPDSLKRHTDQIAYGLKGLTNDQLRQEWMKTAVPLCERLGLRVPAHYEPDLGQYVIDVPFPAEFDAERKQWLFEKGPITWDQVLARWKARGPANEELVKAIQRGYEQIRKSLEA</sequence>
<reference evidence="1 2" key="1">
    <citation type="journal article" date="2015" name="Genome Announc.">
        <title>Draft Genome Sequence of the Thermophile Thermus filiformis ATCC 43280, Producer of Carotenoid-(Di)glucoside-Branched Fatty Acid (Di)esters and Source of Hyperthermostable Enzymes of Biotechnological Interest.</title>
        <authorList>
            <person name="Mandelli F."/>
            <person name="Oliveira Ramires B."/>
            <person name="Couger M.B."/>
            <person name="Paixao D.A."/>
            <person name="Camilo C.M."/>
            <person name="Polikarpov I."/>
            <person name="Prade R."/>
            <person name="Riano-Pachon D.M."/>
            <person name="Squina F.M."/>
        </authorList>
    </citation>
    <scope>NUCLEOTIDE SEQUENCE [LARGE SCALE GENOMIC DNA]</scope>
    <source>
        <strain evidence="1 2">ATCC 43280</strain>
    </source>
</reference>
<dbReference type="InterPro" id="IPR052703">
    <property type="entry name" value="Aromatic_CoA_ox/epox"/>
</dbReference>
<dbReference type="OrthoDB" id="5292502at2"/>
<dbReference type="Proteomes" id="UP000030364">
    <property type="component" value="Unassembled WGS sequence"/>
</dbReference>
<dbReference type="GO" id="GO:0010124">
    <property type="term" value="P:phenylacetate catabolic process"/>
    <property type="evidence" value="ECO:0007669"/>
    <property type="project" value="InterPro"/>
</dbReference>
<evidence type="ECO:0000313" key="2">
    <source>
        <dbReference type="Proteomes" id="UP000030364"/>
    </source>
</evidence>
<keyword evidence="2" id="KW-1185">Reference proteome</keyword>
<comment type="caution">
    <text evidence="1">The sequence shown here is derived from an EMBL/GenBank/DDBJ whole genome shotgun (WGS) entry which is preliminary data.</text>
</comment>
<accession>A0A0D6XAR1</accession>
<organism evidence="1 2">
    <name type="scientific">Thermus filiformis</name>
    <dbReference type="NCBI Taxonomy" id="276"/>
    <lineage>
        <taxon>Bacteria</taxon>
        <taxon>Thermotogati</taxon>
        <taxon>Deinococcota</taxon>
        <taxon>Deinococci</taxon>
        <taxon>Thermales</taxon>
        <taxon>Thermaceae</taxon>
        <taxon>Thermus</taxon>
    </lineage>
</organism>
<dbReference type="PANTHER" id="PTHR30458">
    <property type="entry name" value="PHENYLACETIC ACID DEGRADATION PROTEIN PAA"/>
    <property type="match status" value="1"/>
</dbReference>
<dbReference type="InterPro" id="IPR009078">
    <property type="entry name" value="Ferritin-like_SF"/>
</dbReference>
<dbReference type="Pfam" id="PF05138">
    <property type="entry name" value="PaaA_PaaC"/>
    <property type="match status" value="1"/>
</dbReference>
<gene>
    <name evidence="1" type="ORF">THFILI_11725</name>
</gene>
<dbReference type="InterPro" id="IPR007814">
    <property type="entry name" value="PaaA_PaaC"/>
</dbReference>
<protein>
    <submittedName>
        <fullName evidence="1">Phenylacetic acid catabolic</fullName>
    </submittedName>
</protein>
<dbReference type="Gene3D" id="1.20.1260.10">
    <property type="match status" value="1"/>
</dbReference>
<proteinExistence type="predicted"/>
<dbReference type="SUPFAM" id="SSF47240">
    <property type="entry name" value="Ferritin-like"/>
    <property type="match status" value="1"/>
</dbReference>
<dbReference type="InterPro" id="IPR012347">
    <property type="entry name" value="Ferritin-like"/>
</dbReference>
<dbReference type="STRING" id="276.THFILI_11725"/>
<dbReference type="EMBL" id="JPSL02000040">
    <property type="protein sequence ID" value="KIX84436.1"/>
    <property type="molecule type" value="Genomic_DNA"/>
</dbReference>